<evidence type="ECO:0000256" key="26">
    <source>
        <dbReference type="SAM" id="MobiDB-lite"/>
    </source>
</evidence>
<proteinExistence type="predicted"/>
<keyword evidence="30" id="KW-1185">Reference proteome</keyword>
<dbReference type="GO" id="GO:0016323">
    <property type="term" value="C:basolateral plasma membrane"/>
    <property type="evidence" value="ECO:0007669"/>
    <property type="project" value="UniProtKB-SubCell"/>
</dbReference>
<evidence type="ECO:0000256" key="25">
    <source>
        <dbReference type="ARBA" id="ARBA00081925"/>
    </source>
</evidence>
<dbReference type="Proteomes" id="UP000027135">
    <property type="component" value="Unassembled WGS sequence"/>
</dbReference>
<accession>A0A067QQE2</accession>
<keyword evidence="6" id="KW-1003">Cell membrane</keyword>
<dbReference type="InterPro" id="IPR020846">
    <property type="entry name" value="MFS_dom"/>
</dbReference>
<evidence type="ECO:0000256" key="19">
    <source>
        <dbReference type="ARBA" id="ARBA00051447"/>
    </source>
</evidence>
<keyword evidence="14" id="KW-0968">Cytoplasmic vesicle</keyword>
<evidence type="ECO:0000256" key="23">
    <source>
        <dbReference type="ARBA" id="ARBA00080244"/>
    </source>
</evidence>
<dbReference type="GO" id="GO:0015293">
    <property type="term" value="F:symporter activity"/>
    <property type="evidence" value="ECO:0007669"/>
    <property type="project" value="UniProtKB-KW"/>
</dbReference>
<evidence type="ECO:0000256" key="13">
    <source>
        <dbReference type="ARBA" id="ARBA00023228"/>
    </source>
</evidence>
<evidence type="ECO:0000256" key="20">
    <source>
        <dbReference type="ARBA" id="ARBA00051612"/>
    </source>
</evidence>
<comment type="function">
    <text evidence="21">Receptor for CM101, a polysaccharide produced by group B Streptococcus with antipathoangiogenic properties.</text>
</comment>
<dbReference type="Gene3D" id="1.20.1250.20">
    <property type="entry name" value="MFS general substrate transporter like domains"/>
    <property type="match status" value="2"/>
</dbReference>
<feature type="transmembrane region" description="Helical" evidence="27">
    <location>
        <begin position="117"/>
        <end position="141"/>
    </location>
</feature>
<keyword evidence="12" id="KW-0325">Glycoprotein</keyword>
<evidence type="ECO:0000256" key="27">
    <source>
        <dbReference type="SAM" id="Phobius"/>
    </source>
</evidence>
<feature type="transmembrane region" description="Helical" evidence="27">
    <location>
        <begin position="153"/>
        <end position="175"/>
    </location>
</feature>
<dbReference type="InterPro" id="IPR011701">
    <property type="entry name" value="MFS"/>
</dbReference>
<evidence type="ECO:0000256" key="15">
    <source>
        <dbReference type="ARBA" id="ARBA00050101"/>
    </source>
</evidence>
<feature type="transmembrane region" description="Helical" evidence="27">
    <location>
        <begin position="380"/>
        <end position="403"/>
    </location>
</feature>
<dbReference type="FunFam" id="1.20.1250.20:FF:000067">
    <property type="entry name" value="sialin isoform X2"/>
    <property type="match status" value="1"/>
</dbReference>
<keyword evidence="8" id="KW-0769">Symport</keyword>
<evidence type="ECO:0000256" key="6">
    <source>
        <dbReference type="ARBA" id="ARBA00022475"/>
    </source>
</evidence>
<dbReference type="PROSITE" id="PS50850">
    <property type="entry name" value="MFS"/>
    <property type="match status" value="1"/>
</dbReference>
<name>A0A067QQE2_ZOONE</name>
<dbReference type="Pfam" id="PF07690">
    <property type="entry name" value="MFS_1"/>
    <property type="match status" value="1"/>
</dbReference>
<comment type="catalytic activity">
    <reaction evidence="15">
        <text>2 nitrate(out) + H(+)(out) = 2 nitrate(in) + H(+)(in)</text>
        <dbReference type="Rhea" id="RHEA:71539"/>
        <dbReference type="ChEBI" id="CHEBI:15378"/>
        <dbReference type="ChEBI" id="CHEBI:17632"/>
    </reaction>
    <physiologicalReaction direction="left-to-right" evidence="15">
        <dbReference type="Rhea" id="RHEA:71540"/>
    </physiologicalReaction>
</comment>
<evidence type="ECO:0000256" key="8">
    <source>
        <dbReference type="ARBA" id="ARBA00022847"/>
    </source>
</evidence>
<comment type="catalytic activity">
    <reaction evidence="18">
        <text>N-acetyl-L-aspartyl-L-glutamate(out) = N-acetyl-L-aspartyl-L-glutamate(in)</text>
        <dbReference type="Rhea" id="RHEA:72599"/>
        <dbReference type="ChEBI" id="CHEBI:76931"/>
    </reaction>
    <physiologicalReaction direction="left-to-right" evidence="18">
        <dbReference type="Rhea" id="RHEA:72600"/>
    </physiologicalReaction>
</comment>
<evidence type="ECO:0000256" key="24">
    <source>
        <dbReference type="ARBA" id="ARBA00081195"/>
    </source>
</evidence>
<reference evidence="29 30" key="1">
    <citation type="journal article" date="2014" name="Nat. Commun.">
        <title>Molecular traces of alternative social organization in a termite genome.</title>
        <authorList>
            <person name="Terrapon N."/>
            <person name="Li C."/>
            <person name="Robertson H.M."/>
            <person name="Ji L."/>
            <person name="Meng X."/>
            <person name="Booth W."/>
            <person name="Chen Z."/>
            <person name="Childers C.P."/>
            <person name="Glastad K.M."/>
            <person name="Gokhale K."/>
            <person name="Gowin J."/>
            <person name="Gronenberg W."/>
            <person name="Hermansen R.A."/>
            <person name="Hu H."/>
            <person name="Hunt B.G."/>
            <person name="Huylmans A.K."/>
            <person name="Khalil S.M."/>
            <person name="Mitchell R.D."/>
            <person name="Munoz-Torres M.C."/>
            <person name="Mustard J.A."/>
            <person name="Pan H."/>
            <person name="Reese J.T."/>
            <person name="Scharf M.E."/>
            <person name="Sun F."/>
            <person name="Vogel H."/>
            <person name="Xiao J."/>
            <person name="Yang W."/>
            <person name="Yang Z."/>
            <person name="Yang Z."/>
            <person name="Zhou J."/>
            <person name="Zhu J."/>
            <person name="Brent C.S."/>
            <person name="Elsik C.G."/>
            <person name="Goodisman M.A."/>
            <person name="Liberles D.A."/>
            <person name="Roe R.M."/>
            <person name="Vargo E.L."/>
            <person name="Vilcinskas A."/>
            <person name="Wang J."/>
            <person name="Bornberg-Bauer E."/>
            <person name="Korb J."/>
            <person name="Zhang G."/>
            <person name="Liebig J."/>
        </authorList>
    </citation>
    <scope>NUCLEOTIDE SEQUENCE [LARGE SCALE GENOMIC DNA]</scope>
    <source>
        <tissue evidence="29">Whole organism</tissue>
    </source>
</reference>
<evidence type="ECO:0000313" key="30">
    <source>
        <dbReference type="Proteomes" id="UP000027135"/>
    </source>
</evidence>
<keyword evidence="13" id="KW-0458">Lysosome</keyword>
<evidence type="ECO:0000256" key="9">
    <source>
        <dbReference type="ARBA" id="ARBA00022989"/>
    </source>
</evidence>
<dbReference type="InterPro" id="IPR050382">
    <property type="entry name" value="MFS_Na/Anion_cotransporter"/>
</dbReference>
<evidence type="ECO:0000256" key="21">
    <source>
        <dbReference type="ARBA" id="ARBA00056891"/>
    </source>
</evidence>
<keyword evidence="5" id="KW-0813">Transport</keyword>
<evidence type="ECO:0000256" key="17">
    <source>
        <dbReference type="ARBA" id="ARBA00050625"/>
    </source>
</evidence>
<gene>
    <name evidence="29" type="ORF">L798_14822</name>
</gene>
<feature type="transmembrane region" description="Helical" evidence="27">
    <location>
        <begin position="64"/>
        <end position="84"/>
    </location>
</feature>
<keyword evidence="9 27" id="KW-1133">Transmembrane helix</keyword>
<dbReference type="FunFam" id="1.20.1250.20:FF:000003">
    <property type="entry name" value="Solute carrier family 17 member 3"/>
    <property type="match status" value="1"/>
</dbReference>
<feature type="transmembrane region" description="Helical" evidence="27">
    <location>
        <begin position="187"/>
        <end position="206"/>
    </location>
</feature>
<evidence type="ECO:0000256" key="1">
    <source>
        <dbReference type="ARBA" id="ARBA00004432"/>
    </source>
</evidence>
<dbReference type="FunCoup" id="A0A067QQE2">
    <property type="interactions" value="76"/>
</dbReference>
<feature type="compositionally biased region" description="Basic and acidic residues" evidence="26">
    <location>
        <begin position="467"/>
        <end position="476"/>
    </location>
</feature>
<protein>
    <recommendedName>
        <fullName evidence="22">Sialin</fullName>
    </recommendedName>
    <alternativeName>
        <fullName evidence="25">H(+)/nitrate cotransporter</fullName>
    </alternativeName>
    <alternativeName>
        <fullName evidence="23">H(+)/sialic acid cotransporter</fullName>
    </alternativeName>
    <alternativeName>
        <fullName evidence="24">Vesicular excitatory amino acid transporter</fullName>
    </alternativeName>
</protein>
<keyword evidence="11 27" id="KW-0472">Membrane</keyword>
<evidence type="ECO:0000256" key="10">
    <source>
        <dbReference type="ARBA" id="ARBA00023018"/>
    </source>
</evidence>
<evidence type="ECO:0000256" key="3">
    <source>
        <dbReference type="ARBA" id="ARBA00004638"/>
    </source>
</evidence>
<dbReference type="InParanoid" id="A0A067QQE2"/>
<feature type="transmembrane region" description="Helical" evidence="27">
    <location>
        <begin position="325"/>
        <end position="344"/>
    </location>
</feature>
<feature type="transmembrane region" description="Helical" evidence="27">
    <location>
        <begin position="288"/>
        <end position="313"/>
    </location>
</feature>
<feature type="transmembrane region" description="Helical" evidence="27">
    <location>
        <begin position="418"/>
        <end position="436"/>
    </location>
</feature>
<comment type="catalytic activity">
    <reaction evidence="20">
        <text>D-glucuronate(out) + H(+)(out) = D-glucuronate(in) + H(+)(in)</text>
        <dbReference type="Rhea" id="RHEA:72591"/>
        <dbReference type="ChEBI" id="CHEBI:15378"/>
        <dbReference type="ChEBI" id="CHEBI:58720"/>
    </reaction>
    <physiologicalReaction direction="left-to-right" evidence="20">
        <dbReference type="Rhea" id="RHEA:72592"/>
    </physiologicalReaction>
</comment>
<dbReference type="OMA" id="LPYVTMW"/>
<evidence type="ECO:0000256" key="5">
    <source>
        <dbReference type="ARBA" id="ARBA00022448"/>
    </source>
</evidence>
<keyword evidence="7 27" id="KW-0812">Transmembrane</keyword>
<dbReference type="AlphaFoldDB" id="A0A067QQE2"/>
<feature type="transmembrane region" description="Helical" evidence="27">
    <location>
        <begin position="91"/>
        <end position="111"/>
    </location>
</feature>
<dbReference type="PANTHER" id="PTHR11662:SF415">
    <property type="entry name" value="AT30085P-RELATED"/>
    <property type="match status" value="1"/>
</dbReference>
<comment type="catalytic activity">
    <reaction evidence="16">
        <text>L-aspartate(out) = L-aspartate(in)</text>
        <dbReference type="Rhea" id="RHEA:66332"/>
        <dbReference type="ChEBI" id="CHEBI:29991"/>
    </reaction>
    <physiologicalReaction direction="left-to-right" evidence="16">
        <dbReference type="Rhea" id="RHEA:66333"/>
    </physiologicalReaction>
</comment>
<organism evidence="29 30">
    <name type="scientific">Zootermopsis nevadensis</name>
    <name type="common">Dampwood termite</name>
    <dbReference type="NCBI Taxonomy" id="136037"/>
    <lineage>
        <taxon>Eukaryota</taxon>
        <taxon>Metazoa</taxon>
        <taxon>Ecdysozoa</taxon>
        <taxon>Arthropoda</taxon>
        <taxon>Hexapoda</taxon>
        <taxon>Insecta</taxon>
        <taxon>Pterygota</taxon>
        <taxon>Neoptera</taxon>
        <taxon>Polyneoptera</taxon>
        <taxon>Dictyoptera</taxon>
        <taxon>Blattodea</taxon>
        <taxon>Blattoidea</taxon>
        <taxon>Termitoidae</taxon>
        <taxon>Termopsidae</taxon>
        <taxon>Zootermopsis</taxon>
    </lineage>
</organism>
<feature type="domain" description="Major facilitator superfamily (MFS) profile" evidence="28">
    <location>
        <begin position="1"/>
        <end position="442"/>
    </location>
</feature>
<dbReference type="SUPFAM" id="SSF103473">
    <property type="entry name" value="MFS general substrate transporter"/>
    <property type="match status" value="1"/>
</dbReference>
<sequence>MGFLAVANAYTMRICLSTAITEMVVHHNRNESETDPDACPSNSVSNNKTAQHGTFDWDEETQGLILSSFFWGYVITHLPGGMLAEKFGGKYALGLGILCTAILSILTPLAATQGGAGWLIAVRFLEGLGEGTTFPALNSILARWVPPQQRGILGSFVFSGSQIGTVVGTALSGVLIEYSSIGWPSVFYLFGSLGVLWFFAWIALCYNDPQSHPFISDEEKAFLEQSIGGLDNKKDIPPVPWREMAKSVPLWGLIFAQIGHDWGFFTLVTDLPKYFKDVMRFNIFENGFLTALPYLTMWIFSMASGWLCDHLITWGCLSTTNARKIFTTIASVGPGVGIIAASYAGCDRTAVVSLITLGTMLMGSFYPGMKVNALDLSPNYAGTLMAIVNGIGAFTGIITPYLVGVLTPDSTILQWREIFWIVFGVFLATNVLFIFMGSGEIQPWNNPLTMEQGVDKANASETNPSSDAEKIPPIKI</sequence>
<feature type="region of interest" description="Disordered" evidence="26">
    <location>
        <begin position="456"/>
        <end position="476"/>
    </location>
</feature>
<evidence type="ECO:0000256" key="12">
    <source>
        <dbReference type="ARBA" id="ARBA00023180"/>
    </source>
</evidence>
<evidence type="ECO:0000256" key="16">
    <source>
        <dbReference type="ARBA" id="ARBA00050554"/>
    </source>
</evidence>
<dbReference type="CDD" id="cd17318">
    <property type="entry name" value="MFS_SLC17"/>
    <property type="match status" value="1"/>
</dbReference>
<evidence type="ECO:0000256" key="22">
    <source>
        <dbReference type="ARBA" id="ARBA00069713"/>
    </source>
</evidence>
<comment type="catalytic activity">
    <reaction evidence="19">
        <text>L-glutamate(out) = L-glutamate(in)</text>
        <dbReference type="Rhea" id="RHEA:66336"/>
        <dbReference type="ChEBI" id="CHEBI:29985"/>
    </reaction>
    <physiologicalReaction direction="left-to-right" evidence="19">
        <dbReference type="Rhea" id="RHEA:66337"/>
    </physiologicalReaction>
</comment>
<evidence type="ECO:0000256" key="14">
    <source>
        <dbReference type="ARBA" id="ARBA00023329"/>
    </source>
</evidence>
<evidence type="ECO:0000256" key="4">
    <source>
        <dbReference type="ARBA" id="ARBA00004656"/>
    </source>
</evidence>
<dbReference type="EMBL" id="KK853134">
    <property type="protein sequence ID" value="KDR10840.1"/>
    <property type="molecule type" value="Genomic_DNA"/>
</dbReference>
<comment type="catalytic activity">
    <reaction evidence="17">
        <text>N-acetylneuraminate(in) + H(+)(in) = N-acetylneuraminate(out) + H(+)(out)</text>
        <dbReference type="Rhea" id="RHEA:28987"/>
        <dbReference type="ChEBI" id="CHEBI:15378"/>
        <dbReference type="ChEBI" id="CHEBI:35418"/>
    </reaction>
    <physiologicalReaction direction="right-to-left" evidence="17">
        <dbReference type="Rhea" id="RHEA:28989"/>
    </physiologicalReaction>
</comment>
<dbReference type="eggNOG" id="KOG2532">
    <property type="taxonomic scope" value="Eukaryota"/>
</dbReference>
<dbReference type="InterPro" id="IPR036259">
    <property type="entry name" value="MFS_trans_sf"/>
</dbReference>
<comment type="subcellular location">
    <subcellularLocation>
        <location evidence="2">Basolateral cell membrane</location>
        <topology evidence="2">Multi-pass membrane protein</topology>
    </subcellularLocation>
    <subcellularLocation>
        <location evidence="3">Cytoplasmic vesicle</location>
        <location evidence="3">Secretory vesicle membrane</location>
        <topology evidence="3">Multi-pass membrane protein</topology>
    </subcellularLocation>
    <subcellularLocation>
        <location evidence="1">Cytoplasmic vesicle</location>
        <location evidence="1">Secretory vesicle</location>
        <location evidence="1">Synaptic vesicle membrane</location>
    </subcellularLocation>
    <subcellularLocation>
        <location evidence="4">Lysosome membrane</location>
    </subcellularLocation>
</comment>
<evidence type="ECO:0000256" key="7">
    <source>
        <dbReference type="ARBA" id="ARBA00022692"/>
    </source>
</evidence>
<evidence type="ECO:0000256" key="18">
    <source>
        <dbReference type="ARBA" id="ARBA00051403"/>
    </source>
</evidence>
<evidence type="ECO:0000256" key="11">
    <source>
        <dbReference type="ARBA" id="ARBA00023136"/>
    </source>
</evidence>
<dbReference type="GO" id="GO:0006820">
    <property type="term" value="P:monoatomic anion transport"/>
    <property type="evidence" value="ECO:0007669"/>
    <property type="project" value="TreeGrafter"/>
</dbReference>
<dbReference type="GO" id="GO:0005765">
    <property type="term" value="C:lysosomal membrane"/>
    <property type="evidence" value="ECO:0007669"/>
    <property type="project" value="UniProtKB-SubCell"/>
</dbReference>
<evidence type="ECO:0000313" key="29">
    <source>
        <dbReference type="EMBL" id="KDR10840.1"/>
    </source>
</evidence>
<evidence type="ECO:0000259" key="28">
    <source>
        <dbReference type="PROSITE" id="PS50850"/>
    </source>
</evidence>
<dbReference type="GO" id="GO:0046942">
    <property type="term" value="P:carboxylic acid transport"/>
    <property type="evidence" value="ECO:0007669"/>
    <property type="project" value="UniProtKB-ARBA"/>
</dbReference>
<feature type="transmembrane region" description="Helical" evidence="27">
    <location>
        <begin position="350"/>
        <end position="368"/>
    </location>
</feature>
<dbReference type="PANTHER" id="PTHR11662">
    <property type="entry name" value="SOLUTE CARRIER FAMILY 17"/>
    <property type="match status" value="1"/>
</dbReference>
<keyword evidence="10" id="KW-0770">Synapse</keyword>
<dbReference type="GO" id="GO:0030672">
    <property type="term" value="C:synaptic vesicle membrane"/>
    <property type="evidence" value="ECO:0007669"/>
    <property type="project" value="UniProtKB-SubCell"/>
</dbReference>
<evidence type="ECO:0000256" key="2">
    <source>
        <dbReference type="ARBA" id="ARBA00004554"/>
    </source>
</evidence>